<organism evidence="8 9">
    <name type="scientific">Hirsutella minnesotensis 3608</name>
    <dbReference type="NCBI Taxonomy" id="1043627"/>
    <lineage>
        <taxon>Eukaryota</taxon>
        <taxon>Fungi</taxon>
        <taxon>Dikarya</taxon>
        <taxon>Ascomycota</taxon>
        <taxon>Pezizomycotina</taxon>
        <taxon>Sordariomycetes</taxon>
        <taxon>Hypocreomycetidae</taxon>
        <taxon>Hypocreales</taxon>
        <taxon>Ophiocordycipitaceae</taxon>
        <taxon>Hirsutella</taxon>
    </lineage>
</organism>
<proteinExistence type="predicted"/>
<gene>
    <name evidence="8" type="ORF">HIM_07607</name>
</gene>
<dbReference type="Proteomes" id="UP000054481">
    <property type="component" value="Unassembled WGS sequence"/>
</dbReference>
<dbReference type="Gene3D" id="4.10.240.10">
    <property type="entry name" value="Zn(2)-C6 fungal-type DNA-binding domain"/>
    <property type="match status" value="1"/>
</dbReference>
<dbReference type="GO" id="GO:0000981">
    <property type="term" value="F:DNA-binding transcription factor activity, RNA polymerase II-specific"/>
    <property type="evidence" value="ECO:0007669"/>
    <property type="project" value="InterPro"/>
</dbReference>
<comment type="subcellular location">
    <subcellularLocation>
        <location evidence="1">Nucleus</location>
    </subcellularLocation>
</comment>
<evidence type="ECO:0000256" key="2">
    <source>
        <dbReference type="ARBA" id="ARBA00023015"/>
    </source>
</evidence>
<evidence type="ECO:0000256" key="3">
    <source>
        <dbReference type="ARBA" id="ARBA00023125"/>
    </source>
</evidence>
<evidence type="ECO:0000256" key="6">
    <source>
        <dbReference type="SAM" id="MobiDB-lite"/>
    </source>
</evidence>
<keyword evidence="5" id="KW-0539">Nucleus</keyword>
<dbReference type="InterPro" id="IPR036864">
    <property type="entry name" value="Zn2-C6_fun-type_DNA-bd_sf"/>
</dbReference>
<dbReference type="InterPro" id="IPR001138">
    <property type="entry name" value="Zn2Cys6_DnaBD"/>
</dbReference>
<dbReference type="PANTHER" id="PTHR31845">
    <property type="entry name" value="FINGER DOMAIN PROTEIN, PUTATIVE-RELATED"/>
    <property type="match status" value="1"/>
</dbReference>
<dbReference type="EMBL" id="KQ030539">
    <property type="protein sequence ID" value="KJZ73035.1"/>
    <property type="molecule type" value="Genomic_DNA"/>
</dbReference>
<dbReference type="GO" id="GO:0005634">
    <property type="term" value="C:nucleus"/>
    <property type="evidence" value="ECO:0007669"/>
    <property type="project" value="UniProtKB-SubCell"/>
</dbReference>
<keyword evidence="4" id="KW-0804">Transcription</keyword>
<sequence length="616" mass="68442">MASASGVGGGSASGVPAGYGRSCTNCSRAKCRCILRPQGGSCERCHRLGKECHQIAAARKRTSRRSANSRAAQLEEKLEDLVSMLRATQRAGQPAVPMESEHQPEAGAQQPAPQQFPSRLDSLAAAATADTSPSPIDRPSCIGPTPGSDSSFSLGNAQVRPEPTQEEAELYLARFRQWLKTFPFMYISPEMTAQALRKQRPFLWMCIMNLTTTSVPQMLMLRDKIREHVSRKLVLEYEANMDFLLGLVAHLAWANTNTGAGVRPFIIMYSQLATALIYDMGLSRAPNDEQQSSVYLKICGPRPPPALKTRTMEERRAILAFWFCSSVLSAFIGKMEPFGWTTHMDDCLDLLERQPEQPQDETLVALVRIQLIGEEVRKLQRRDGDGDFGQGPTYIHKPNLLSRLRDLRQRLPAAVHSQHAILLHLHCLEAQIHSIGLFTEQVIPVTMRTSSLYACTKAATAWCDALFTVTIPEISGMSFALYVGLAQILAIMYKLIVSEDPAWDKEILRSTANLSVLLGRLTDLFDRVSESYYIGNDDGTPLNKVPRILRNASKMWEPAITYYLGPSLATPSSDTMNVPPVEPKMMADNQVVPEVPAFDLGDLTWMTDIFGPWEFH</sequence>
<dbReference type="OrthoDB" id="5226580at2759"/>
<dbReference type="AlphaFoldDB" id="A0A0F7ZN30"/>
<dbReference type="InterPro" id="IPR051089">
    <property type="entry name" value="prtT"/>
</dbReference>
<keyword evidence="3" id="KW-0238">DNA-binding</keyword>
<evidence type="ECO:0000313" key="8">
    <source>
        <dbReference type="EMBL" id="KJZ73035.1"/>
    </source>
</evidence>
<feature type="region of interest" description="Disordered" evidence="6">
    <location>
        <begin position="88"/>
        <end position="161"/>
    </location>
</feature>
<feature type="domain" description="Zn(2)-C6 fungal-type" evidence="7">
    <location>
        <begin position="22"/>
        <end position="52"/>
    </location>
</feature>
<keyword evidence="9" id="KW-1185">Reference proteome</keyword>
<name>A0A0F7ZN30_9HYPO</name>
<keyword evidence="2" id="KW-0805">Transcription regulation</keyword>
<evidence type="ECO:0000256" key="4">
    <source>
        <dbReference type="ARBA" id="ARBA00023163"/>
    </source>
</evidence>
<feature type="compositionally biased region" description="Low complexity" evidence="6">
    <location>
        <begin position="105"/>
        <end position="132"/>
    </location>
</feature>
<dbReference type="GO" id="GO:0008270">
    <property type="term" value="F:zinc ion binding"/>
    <property type="evidence" value="ECO:0007669"/>
    <property type="project" value="InterPro"/>
</dbReference>
<evidence type="ECO:0000256" key="1">
    <source>
        <dbReference type="ARBA" id="ARBA00004123"/>
    </source>
</evidence>
<evidence type="ECO:0000259" key="7">
    <source>
        <dbReference type="PROSITE" id="PS00463"/>
    </source>
</evidence>
<accession>A0A0F7ZN30</accession>
<reference evidence="8 9" key="1">
    <citation type="journal article" date="2014" name="Genome Biol. Evol.">
        <title>Comparative genomics and transcriptomics analyses reveal divergent lifestyle features of nematode endoparasitic fungus Hirsutella minnesotensis.</title>
        <authorList>
            <person name="Lai Y."/>
            <person name="Liu K."/>
            <person name="Zhang X."/>
            <person name="Zhang X."/>
            <person name="Li K."/>
            <person name="Wang N."/>
            <person name="Shu C."/>
            <person name="Wu Y."/>
            <person name="Wang C."/>
            <person name="Bushley K.E."/>
            <person name="Xiang M."/>
            <person name="Liu X."/>
        </authorList>
    </citation>
    <scope>NUCLEOTIDE SEQUENCE [LARGE SCALE GENOMIC DNA]</scope>
    <source>
        <strain evidence="8 9">3608</strain>
    </source>
</reference>
<dbReference type="GO" id="GO:0000976">
    <property type="term" value="F:transcription cis-regulatory region binding"/>
    <property type="evidence" value="ECO:0007669"/>
    <property type="project" value="TreeGrafter"/>
</dbReference>
<evidence type="ECO:0000256" key="5">
    <source>
        <dbReference type="ARBA" id="ARBA00023242"/>
    </source>
</evidence>
<dbReference type="PANTHER" id="PTHR31845:SF32">
    <property type="entry name" value="MISCELLANEOUS ZN(II)2CYS6 TRANSCRIPTION FACTOR (EUROFUNG)-RELATED"/>
    <property type="match status" value="1"/>
</dbReference>
<protein>
    <recommendedName>
        <fullName evidence="7">Zn(2)-C6 fungal-type domain-containing protein</fullName>
    </recommendedName>
</protein>
<feature type="compositionally biased region" description="Polar residues" evidence="6">
    <location>
        <begin position="147"/>
        <end position="156"/>
    </location>
</feature>
<evidence type="ECO:0000313" key="9">
    <source>
        <dbReference type="Proteomes" id="UP000054481"/>
    </source>
</evidence>
<dbReference type="PROSITE" id="PS00463">
    <property type="entry name" value="ZN2_CY6_FUNGAL_1"/>
    <property type="match status" value="1"/>
</dbReference>